<sequence>MVDDKKTLAFTWILFSIELGKRFFWLVQSWNESKMALKPVKYLL</sequence>
<comment type="caution">
    <text evidence="1">The sequence shown here is derived from an EMBL/GenBank/DDBJ whole genome shotgun (WGS) entry which is preliminary data.</text>
</comment>
<dbReference type="AlphaFoldDB" id="A0A8H8XAD0"/>
<evidence type="ECO:0000313" key="2">
    <source>
        <dbReference type="Proteomes" id="UP000643672"/>
    </source>
</evidence>
<gene>
    <name evidence="1" type="ORF">THERMOS_499</name>
</gene>
<name>A0A8H8XAD0_9GAMM</name>
<dbReference type="Proteomes" id="UP000643672">
    <property type="component" value="Unassembled WGS sequence"/>
</dbReference>
<evidence type="ECO:0000313" key="1">
    <source>
        <dbReference type="EMBL" id="CAB5496391.1"/>
    </source>
</evidence>
<proteinExistence type="predicted"/>
<protein>
    <submittedName>
        <fullName evidence="1">Uncharacterized protein</fullName>
    </submittedName>
</protein>
<keyword evidence="2" id="KW-1185">Reference proteome</keyword>
<reference evidence="1 2" key="1">
    <citation type="submission" date="2020-05" db="EMBL/GenBank/DDBJ databases">
        <authorList>
            <person name="Petersen J."/>
            <person name="Sayavedra L."/>
        </authorList>
    </citation>
    <scope>NUCLEOTIDE SEQUENCE [LARGE SCALE GENOMIC DNA]</scope>
    <source>
        <strain evidence="1">B thermophilus SOXS</strain>
    </source>
</reference>
<accession>A0A8H8XAD0</accession>
<dbReference type="EMBL" id="CAESAQ020000028">
    <property type="protein sequence ID" value="CAB5496391.1"/>
    <property type="molecule type" value="Genomic_DNA"/>
</dbReference>
<organism evidence="1 2">
    <name type="scientific">Bathymodiolus thermophilus thioautotrophic gill symbiont</name>
    <dbReference type="NCBI Taxonomy" id="2360"/>
    <lineage>
        <taxon>Bacteria</taxon>
        <taxon>Pseudomonadati</taxon>
        <taxon>Pseudomonadota</taxon>
        <taxon>Gammaproteobacteria</taxon>
        <taxon>sulfur-oxidizing symbionts</taxon>
    </lineage>
</organism>